<dbReference type="AlphaFoldDB" id="A0A7H0IE80"/>
<gene>
    <name evidence="2" type="ORF">IAG44_17730</name>
</gene>
<dbReference type="KEGG" id="sroi:IAG44_17730"/>
<evidence type="ECO:0000313" key="2">
    <source>
        <dbReference type="EMBL" id="QNP71096.1"/>
    </source>
</evidence>
<dbReference type="EMBL" id="CP060828">
    <property type="protein sequence ID" value="QNP71096.1"/>
    <property type="molecule type" value="Genomic_DNA"/>
</dbReference>
<keyword evidence="3" id="KW-1185">Reference proteome</keyword>
<protein>
    <submittedName>
        <fullName evidence="2">Amino acid ABC transporter permease</fullName>
    </submittedName>
</protein>
<organism evidence="2 3">
    <name type="scientific">Streptomyces roseirectus</name>
    <dbReference type="NCBI Taxonomy" id="2768066"/>
    <lineage>
        <taxon>Bacteria</taxon>
        <taxon>Bacillati</taxon>
        <taxon>Actinomycetota</taxon>
        <taxon>Actinomycetes</taxon>
        <taxon>Kitasatosporales</taxon>
        <taxon>Streptomycetaceae</taxon>
        <taxon>Streptomyces</taxon>
    </lineage>
</organism>
<dbReference type="RefSeq" id="WP_187748071.1">
    <property type="nucleotide sequence ID" value="NZ_CP060828.1"/>
</dbReference>
<name>A0A7H0IE80_9ACTN</name>
<feature type="region of interest" description="Disordered" evidence="1">
    <location>
        <begin position="8"/>
        <end position="54"/>
    </location>
</feature>
<proteinExistence type="predicted"/>
<evidence type="ECO:0000256" key="1">
    <source>
        <dbReference type="SAM" id="MobiDB-lite"/>
    </source>
</evidence>
<reference evidence="2 3" key="1">
    <citation type="submission" date="2020-08" db="EMBL/GenBank/DDBJ databases">
        <title>A novel species.</title>
        <authorList>
            <person name="Gao J."/>
        </authorList>
    </citation>
    <scope>NUCLEOTIDE SEQUENCE [LARGE SCALE GENOMIC DNA]</scope>
    <source>
        <strain evidence="2 3">CRXT-G-22</strain>
    </source>
</reference>
<sequence>MAWDEWEQLKAQAAERHTSHTRLNSASADGSGGTGTLKHKGGPWTKAAGTADELQTSTVTSGVDLRAAHDGISGSLEGLVSLSTLKTVLTSWDERLSAVRDECGDLEPKLRQVAKDMGEVDAAAADKTKSVQVPDTRKAE</sequence>
<accession>A0A7H0IE80</accession>
<dbReference type="Proteomes" id="UP000516052">
    <property type="component" value="Chromosome"/>
</dbReference>
<feature type="region of interest" description="Disordered" evidence="1">
    <location>
        <begin position="120"/>
        <end position="140"/>
    </location>
</feature>
<evidence type="ECO:0000313" key="3">
    <source>
        <dbReference type="Proteomes" id="UP000516052"/>
    </source>
</evidence>